<sequence length="192" mass="21713">MHVSRAKQIPKCSTSICRYTNTNIHIYIHIYTYMYIYTYMRAVLTQVSQHKMHEGLRASGRQKRVEHLAEVVPSPKGFSRSIEAFSQPHAAACGVLLNPPLRRRTLPPCLSRSLAPSLSPSPPLSRPRFLPLPLSRSLAFSLSLHCLSGCLFRLTRLFVFLPTSRAPQSRAFSPLPLHAFLTCSLLPLFPRF</sequence>
<dbReference type="EMBL" id="AFYV02002694">
    <property type="protein sequence ID" value="KFG57939.1"/>
    <property type="molecule type" value="Genomic_DNA"/>
</dbReference>
<reference evidence="1 2" key="1">
    <citation type="submission" date="2014-05" db="EMBL/GenBank/DDBJ databases">
        <authorList>
            <person name="Sibley D."/>
            <person name="Venepally P."/>
            <person name="Karamycheva S."/>
            <person name="Hadjithomas M."/>
            <person name="Khan A."/>
            <person name="Brunk B."/>
            <person name="Roos D."/>
            <person name="Caler E."/>
            <person name="Lorenzi H."/>
        </authorList>
    </citation>
    <scope>NUCLEOTIDE SEQUENCE [LARGE SCALE GENOMIC DNA]</scope>
    <source>
        <strain evidence="1 2">RUB</strain>
    </source>
</reference>
<keyword evidence="1" id="KW-0812">Transmembrane</keyword>
<organism evidence="1 2">
    <name type="scientific">Toxoplasma gondii RUB</name>
    <dbReference type="NCBI Taxonomy" id="935652"/>
    <lineage>
        <taxon>Eukaryota</taxon>
        <taxon>Sar</taxon>
        <taxon>Alveolata</taxon>
        <taxon>Apicomplexa</taxon>
        <taxon>Conoidasida</taxon>
        <taxon>Coccidia</taxon>
        <taxon>Eucoccidiorida</taxon>
        <taxon>Eimeriorina</taxon>
        <taxon>Sarcocystidae</taxon>
        <taxon>Toxoplasma</taxon>
    </lineage>
</organism>
<dbReference type="Proteomes" id="UP000028834">
    <property type="component" value="Unassembled WGS sequence"/>
</dbReference>
<name>A0A086LMS1_TOXGO</name>
<dbReference type="VEuPathDB" id="ToxoDB:TGRUB_433240"/>
<evidence type="ECO:0000313" key="2">
    <source>
        <dbReference type="Proteomes" id="UP000028834"/>
    </source>
</evidence>
<accession>A0A086LMS1</accession>
<evidence type="ECO:0000313" key="1">
    <source>
        <dbReference type="EMBL" id="KFG57939.1"/>
    </source>
</evidence>
<keyword evidence="1" id="KW-0472">Membrane</keyword>
<gene>
    <name evidence="1" type="ORF">TGRUB_433240</name>
</gene>
<protein>
    <submittedName>
        <fullName evidence="1">Putative transmembrane protein</fullName>
    </submittedName>
</protein>
<dbReference type="AlphaFoldDB" id="A0A086LMS1"/>
<comment type="caution">
    <text evidence="1">The sequence shown here is derived from an EMBL/GenBank/DDBJ whole genome shotgun (WGS) entry which is preliminary data.</text>
</comment>
<proteinExistence type="predicted"/>